<dbReference type="Proteomes" id="UP000305709">
    <property type="component" value="Unassembled WGS sequence"/>
</dbReference>
<comment type="caution">
    <text evidence="2">The sequence shown here is derived from an EMBL/GenBank/DDBJ whole genome shotgun (WGS) entry which is preliminary data.</text>
</comment>
<keyword evidence="1" id="KW-1133">Transmembrane helix</keyword>
<dbReference type="RefSeq" id="WP_139082407.1">
    <property type="nucleotide sequence ID" value="NZ_VDFV01000023.1"/>
</dbReference>
<organism evidence="2 3">
    <name type="scientific">Rubellimicrobium roseum</name>
    <dbReference type="NCBI Taxonomy" id="687525"/>
    <lineage>
        <taxon>Bacteria</taxon>
        <taxon>Pseudomonadati</taxon>
        <taxon>Pseudomonadota</taxon>
        <taxon>Alphaproteobacteria</taxon>
        <taxon>Rhodobacterales</taxon>
        <taxon>Roseobacteraceae</taxon>
        <taxon>Rubellimicrobium</taxon>
    </lineage>
</organism>
<evidence type="ECO:0000313" key="3">
    <source>
        <dbReference type="Proteomes" id="UP000305709"/>
    </source>
</evidence>
<dbReference type="AlphaFoldDB" id="A0A5C4NDY1"/>
<feature type="transmembrane region" description="Helical" evidence="1">
    <location>
        <begin position="42"/>
        <end position="62"/>
    </location>
</feature>
<proteinExistence type="predicted"/>
<keyword evidence="1" id="KW-0812">Transmembrane</keyword>
<reference evidence="2 3" key="1">
    <citation type="submission" date="2019-06" db="EMBL/GenBank/DDBJ databases">
        <authorList>
            <person name="Jiang L."/>
        </authorList>
    </citation>
    <scope>NUCLEOTIDE SEQUENCE [LARGE SCALE GENOMIC DNA]</scope>
    <source>
        <strain evidence="2 3">YIM 48858</strain>
    </source>
</reference>
<protein>
    <submittedName>
        <fullName evidence="2">Uncharacterized protein</fullName>
    </submittedName>
</protein>
<evidence type="ECO:0000256" key="1">
    <source>
        <dbReference type="SAM" id="Phobius"/>
    </source>
</evidence>
<name>A0A5C4NDY1_9RHOB</name>
<keyword evidence="1" id="KW-0472">Membrane</keyword>
<dbReference type="OrthoDB" id="7866534at2"/>
<dbReference type="EMBL" id="VDFV01000023">
    <property type="protein sequence ID" value="TNC68824.1"/>
    <property type="molecule type" value="Genomic_DNA"/>
</dbReference>
<keyword evidence="3" id="KW-1185">Reference proteome</keyword>
<gene>
    <name evidence="2" type="ORF">FHG71_14475</name>
</gene>
<accession>A0A5C4NDY1</accession>
<evidence type="ECO:0000313" key="2">
    <source>
        <dbReference type="EMBL" id="TNC68824.1"/>
    </source>
</evidence>
<sequence>MPDPSFSTRVAKIQHARRPGPFGLRRRTAGSPQPRWRILGRMLAALVLAAIAFKTLLFVGLGEATYEGRRAKLANGTELERAAAWLMQPDPIGLGVARVVEGLKG</sequence>